<evidence type="ECO:0000313" key="8">
    <source>
        <dbReference type="EMBL" id="APU68854.1"/>
    </source>
</evidence>
<dbReference type="InterPro" id="IPR001986">
    <property type="entry name" value="Enolpyruvate_Tfrase_dom"/>
</dbReference>
<keyword evidence="5 7" id="KW-0057">Aromatic amino acid biosynthesis</keyword>
<dbReference type="GO" id="GO:0003866">
    <property type="term" value="F:3-phosphoshikimate 1-carboxyvinyltransferase activity"/>
    <property type="evidence" value="ECO:0007669"/>
    <property type="project" value="UniProtKB-UniRule"/>
</dbReference>
<dbReference type="GO" id="GO:0009423">
    <property type="term" value="P:chorismate biosynthetic process"/>
    <property type="evidence" value="ECO:0007669"/>
    <property type="project" value="UniProtKB-UniRule"/>
</dbReference>
<comment type="caution">
    <text evidence="7">Lacks conserved residue(s) required for the propagation of feature annotation.</text>
</comment>
<feature type="binding site" evidence="7">
    <location>
        <position position="388"/>
    </location>
    <ligand>
        <name>phosphoenolpyruvate</name>
        <dbReference type="ChEBI" id="CHEBI:58702"/>
    </ligand>
</feature>
<dbReference type="KEGG" id="gfl:GRFL_2130"/>
<feature type="binding site" evidence="7">
    <location>
        <position position="69"/>
    </location>
    <ligand>
        <name>phosphoenolpyruvate</name>
        <dbReference type="ChEBI" id="CHEBI:58702"/>
    </ligand>
</feature>
<dbReference type="NCBIfam" id="TIGR01356">
    <property type="entry name" value="aroA"/>
    <property type="match status" value="1"/>
</dbReference>
<evidence type="ECO:0000256" key="4">
    <source>
        <dbReference type="ARBA" id="ARBA00022679"/>
    </source>
</evidence>
<name>A0A1L7I6K2_9FLAO</name>
<feature type="binding site" evidence="7">
    <location>
        <position position="22"/>
    </location>
    <ligand>
        <name>phosphoenolpyruvate</name>
        <dbReference type="ChEBI" id="CHEBI:58702"/>
    </ligand>
</feature>
<feature type="binding site" evidence="7">
    <location>
        <position position="145"/>
    </location>
    <ligand>
        <name>3-phosphoshikimate</name>
        <dbReference type="ChEBI" id="CHEBI:145989"/>
    </ligand>
</feature>
<dbReference type="OrthoDB" id="9809920at2"/>
<dbReference type="HAMAP" id="MF_00210">
    <property type="entry name" value="EPSP_synth"/>
    <property type="match status" value="1"/>
</dbReference>
<dbReference type="InterPro" id="IPR023193">
    <property type="entry name" value="EPSP_synthase_CS"/>
</dbReference>
<dbReference type="GO" id="GO:0005737">
    <property type="term" value="C:cytoplasm"/>
    <property type="evidence" value="ECO:0007669"/>
    <property type="project" value="UniProtKB-SubCell"/>
</dbReference>
<organism evidence="8 9">
    <name type="scientific">Christiangramia flava JLT2011</name>
    <dbReference type="NCBI Taxonomy" id="1229726"/>
    <lineage>
        <taxon>Bacteria</taxon>
        <taxon>Pseudomonadati</taxon>
        <taxon>Bacteroidota</taxon>
        <taxon>Flavobacteriia</taxon>
        <taxon>Flavobacteriales</taxon>
        <taxon>Flavobacteriaceae</taxon>
        <taxon>Christiangramia</taxon>
    </lineage>
</organism>
<keyword evidence="9" id="KW-1185">Reference proteome</keyword>
<feature type="binding site" evidence="7">
    <location>
        <position position="144"/>
    </location>
    <ligand>
        <name>3-phosphoshikimate</name>
        <dbReference type="ChEBI" id="CHEBI:145989"/>
    </ligand>
</feature>
<dbReference type="PANTHER" id="PTHR21090:SF5">
    <property type="entry name" value="PENTAFUNCTIONAL AROM POLYPEPTIDE"/>
    <property type="match status" value="1"/>
</dbReference>
<dbReference type="STRING" id="1229726.GRFL_2130"/>
<dbReference type="Pfam" id="PF00275">
    <property type="entry name" value="EPSP_synthase"/>
    <property type="match status" value="1"/>
</dbReference>
<evidence type="ECO:0000256" key="7">
    <source>
        <dbReference type="HAMAP-Rule" id="MF_00210"/>
    </source>
</evidence>
<protein>
    <recommendedName>
        <fullName evidence="7">3-phosphoshikimate 1-carboxyvinyltransferase</fullName>
        <ecNumber evidence="7">2.5.1.19</ecNumber>
    </recommendedName>
    <alternativeName>
        <fullName evidence="7">5-enolpyruvylshikimate-3-phosphate synthase</fullName>
        <shortName evidence="7">EPSP synthase</shortName>
        <shortName evidence="7">EPSPS</shortName>
    </alternativeName>
</protein>
<dbReference type="GO" id="GO:0008652">
    <property type="term" value="P:amino acid biosynthetic process"/>
    <property type="evidence" value="ECO:0007669"/>
    <property type="project" value="UniProtKB-KW"/>
</dbReference>
<feature type="binding site" evidence="7">
    <location>
        <position position="290"/>
    </location>
    <ligand>
        <name>3-phosphoshikimate</name>
        <dbReference type="ChEBI" id="CHEBI:145989"/>
    </ligand>
</feature>
<dbReference type="InterPro" id="IPR006264">
    <property type="entry name" value="EPSP_synthase"/>
</dbReference>
<feature type="binding site" evidence="7">
    <location>
        <position position="364"/>
    </location>
    <ligand>
        <name>phosphoenolpyruvate</name>
        <dbReference type="ChEBI" id="CHEBI:58702"/>
    </ligand>
</feature>
<comment type="subunit">
    <text evidence="7">Monomer.</text>
</comment>
<comment type="similarity">
    <text evidence="2 7">Belongs to the EPSP synthase family.</text>
</comment>
<dbReference type="AlphaFoldDB" id="A0A1L7I6K2"/>
<comment type="function">
    <text evidence="7">Catalyzes the transfer of the enolpyruvyl moiety of phosphoenolpyruvate (PEP) to the 5-hydroxyl of shikimate-3-phosphate (S3P) to produce enolpyruvyl shikimate-3-phosphate and inorganic phosphate.</text>
</comment>
<dbReference type="UniPathway" id="UPA00053">
    <property type="reaction ID" value="UER00089"/>
</dbReference>
<dbReference type="Gene3D" id="3.65.10.10">
    <property type="entry name" value="Enolpyruvate transferase domain"/>
    <property type="match status" value="2"/>
</dbReference>
<feature type="binding site" evidence="7">
    <location>
        <position position="317"/>
    </location>
    <ligand>
        <name>3-phosphoshikimate</name>
        <dbReference type="ChEBI" id="CHEBI:145989"/>
    </ligand>
</feature>
<dbReference type="InterPro" id="IPR036968">
    <property type="entry name" value="Enolpyruvate_Tfrase_sf"/>
</dbReference>
<keyword evidence="7" id="KW-0963">Cytoplasm</keyword>
<dbReference type="EMBL" id="CP016359">
    <property type="protein sequence ID" value="APU68854.1"/>
    <property type="molecule type" value="Genomic_DNA"/>
</dbReference>
<dbReference type="Proteomes" id="UP000186230">
    <property type="component" value="Chromosome"/>
</dbReference>
<comment type="subcellular location">
    <subcellularLocation>
        <location evidence="7">Cytoplasm</location>
    </subcellularLocation>
</comment>
<feature type="binding site" evidence="7">
    <location>
        <position position="146"/>
    </location>
    <ligand>
        <name>3-phosphoshikimate</name>
        <dbReference type="ChEBI" id="CHEBI:145989"/>
    </ligand>
</feature>
<keyword evidence="4 7" id="KW-0808">Transferase</keyword>
<dbReference type="RefSeq" id="WP_083644579.1">
    <property type="nucleotide sequence ID" value="NZ_AMRU01000006.1"/>
</dbReference>
<dbReference type="InterPro" id="IPR013792">
    <property type="entry name" value="RNA3'P_cycl/enolpyr_Trfase_a/b"/>
</dbReference>
<dbReference type="CDD" id="cd01556">
    <property type="entry name" value="EPSP_synthase"/>
    <property type="match status" value="1"/>
</dbReference>
<evidence type="ECO:0000313" key="9">
    <source>
        <dbReference type="Proteomes" id="UP000186230"/>
    </source>
</evidence>
<dbReference type="GO" id="GO:0009073">
    <property type="term" value="P:aromatic amino acid family biosynthetic process"/>
    <property type="evidence" value="ECO:0007669"/>
    <property type="project" value="UniProtKB-KW"/>
</dbReference>
<dbReference type="PROSITE" id="PS00885">
    <property type="entry name" value="EPSP_SYNTHASE_2"/>
    <property type="match status" value="1"/>
</dbReference>
<evidence type="ECO:0000256" key="2">
    <source>
        <dbReference type="ARBA" id="ARBA00009948"/>
    </source>
</evidence>
<comment type="pathway">
    <text evidence="1 7">Metabolic intermediate biosynthesis; chorismate biosynthesis; chorismate from D-erythrose 4-phosphate and phosphoenolpyruvate: step 6/7.</text>
</comment>
<proteinExistence type="inferred from homology"/>
<accession>A0A1L7I6K2</accession>
<feature type="binding site" evidence="7">
    <location>
        <position position="146"/>
    </location>
    <ligand>
        <name>phosphoenolpyruvate</name>
        <dbReference type="ChEBI" id="CHEBI:58702"/>
    </ligand>
</feature>
<keyword evidence="3 7" id="KW-0028">Amino-acid biosynthesis</keyword>
<reference evidence="8 9" key="1">
    <citation type="submission" date="2016-07" db="EMBL/GenBank/DDBJ databases">
        <title>Multi-omics approach to identify versatile polysaccharide utilization systems of a marine flavobacterium Gramella flava.</title>
        <authorList>
            <person name="Tang K."/>
        </authorList>
    </citation>
    <scope>NUCLEOTIDE SEQUENCE [LARGE SCALE GENOMIC DNA]</scope>
    <source>
        <strain evidence="8 9">JLT2011</strain>
    </source>
</reference>
<dbReference type="PANTHER" id="PTHR21090">
    <property type="entry name" value="AROM/DEHYDROQUINATE SYNTHASE"/>
    <property type="match status" value="1"/>
</dbReference>
<dbReference type="PIRSF" id="PIRSF000505">
    <property type="entry name" value="EPSPS"/>
    <property type="match status" value="1"/>
</dbReference>
<feature type="binding site" evidence="7">
    <location>
        <position position="98"/>
    </location>
    <ligand>
        <name>phosphoenolpyruvate</name>
        <dbReference type="ChEBI" id="CHEBI:58702"/>
    </ligand>
</feature>
<feature type="binding site" evidence="7">
    <location>
        <position position="22"/>
    </location>
    <ligand>
        <name>3-phosphoshikimate</name>
        <dbReference type="ChEBI" id="CHEBI:145989"/>
    </ligand>
</feature>
<evidence type="ECO:0000256" key="1">
    <source>
        <dbReference type="ARBA" id="ARBA00004811"/>
    </source>
</evidence>
<evidence type="ECO:0000256" key="3">
    <source>
        <dbReference type="ARBA" id="ARBA00022605"/>
    </source>
</evidence>
<sequence length="405" mass="45053">MTIKITRDPAPVKGALKITGSKSESNRLLILQAQYPEIEIGNLSNSDDTQVLQKALRQQSGQVDIHHAGTAMRFLTAYFATQENCDITLTGSKRMKERPIRLLVDALQRMGGDIEYVNEIGYPPLKIKGKKIAAQTVKLQANVSSQYISALMLVGASFPEGLEILLEGQVTSTPYIHMTLEIMKHAGIKGEFADNRIFIYPAPKLESSKIEVESDWSSASYFYSIAAIADEAEITLSNYRKTSRQGDSCLAEIYRHFGVTTTFEENSIILKKSGKRHLRGLKEDLRNSPDIAQTIAVTCLALGVPCELHGLHTLKIKETDRLQALKNEIEKFGGKVKIGSDCLQFVPQTEFQENVSVATYNDHRMAMAFAPLAMKVPFQIEDAGVVSKSYPDFWEDLQKLGFQVS</sequence>
<feature type="binding site" evidence="7">
    <location>
        <position position="321"/>
    </location>
    <ligand>
        <name>phosphoenolpyruvate</name>
        <dbReference type="ChEBI" id="CHEBI:58702"/>
    </ligand>
</feature>
<feature type="binding site" evidence="7">
    <location>
        <position position="27"/>
    </location>
    <ligand>
        <name>3-phosphoshikimate</name>
        <dbReference type="ChEBI" id="CHEBI:145989"/>
    </ligand>
</feature>
<feature type="active site" description="Proton acceptor" evidence="7">
    <location>
        <position position="290"/>
    </location>
</feature>
<feature type="binding site" evidence="7">
    <location>
        <position position="172"/>
    </location>
    <ligand>
        <name>3-phosphoshikimate</name>
        <dbReference type="ChEBI" id="CHEBI:145989"/>
    </ligand>
</feature>
<dbReference type="SUPFAM" id="SSF55205">
    <property type="entry name" value="EPT/RTPC-like"/>
    <property type="match status" value="1"/>
</dbReference>
<dbReference type="EC" id="2.5.1.19" evidence="7"/>
<gene>
    <name evidence="7" type="primary">aroA</name>
    <name evidence="8" type="ORF">GRFL_2130</name>
</gene>
<feature type="binding site" evidence="7">
    <location>
        <position position="23"/>
    </location>
    <ligand>
        <name>3-phosphoshikimate</name>
        <dbReference type="ChEBI" id="CHEBI:145989"/>
    </ligand>
</feature>
<evidence type="ECO:0000256" key="5">
    <source>
        <dbReference type="ARBA" id="ARBA00023141"/>
    </source>
</evidence>
<comment type="catalytic activity">
    <reaction evidence="6">
        <text>3-phosphoshikimate + phosphoenolpyruvate = 5-O-(1-carboxyvinyl)-3-phosphoshikimate + phosphate</text>
        <dbReference type="Rhea" id="RHEA:21256"/>
        <dbReference type="ChEBI" id="CHEBI:43474"/>
        <dbReference type="ChEBI" id="CHEBI:57701"/>
        <dbReference type="ChEBI" id="CHEBI:58702"/>
        <dbReference type="ChEBI" id="CHEBI:145989"/>
        <dbReference type="EC" id="2.5.1.19"/>
    </reaction>
    <physiologicalReaction direction="left-to-right" evidence="6">
        <dbReference type="Rhea" id="RHEA:21257"/>
    </physiologicalReaction>
</comment>
<evidence type="ECO:0000256" key="6">
    <source>
        <dbReference type="ARBA" id="ARBA00044633"/>
    </source>
</evidence>